<evidence type="ECO:0000313" key="2">
    <source>
        <dbReference type="EMBL" id="OJZ88839.1"/>
    </source>
</evidence>
<proteinExistence type="predicted"/>
<name>A0A1M3TPU1_ASPLC</name>
<accession>A0A1M3TPU1</accession>
<feature type="region of interest" description="Disordered" evidence="1">
    <location>
        <begin position="64"/>
        <end position="88"/>
    </location>
</feature>
<dbReference type="VEuPathDB" id="FungiDB:ASPFODRAFT_130399"/>
<gene>
    <name evidence="2" type="ORF">ASPFODRAFT_130399</name>
</gene>
<dbReference type="EMBL" id="KV878239">
    <property type="protein sequence ID" value="OJZ88839.1"/>
    <property type="molecule type" value="Genomic_DNA"/>
</dbReference>
<sequence>MNESNSLFVPSSGLPDLKLINVFHLGGLSNSTWIFEYFTPNEHLRKSVLLSGTDIIWMYGTSAQETRRHQTDPLQAGEYGSNQESISP</sequence>
<organism evidence="2 3">
    <name type="scientific">Aspergillus luchuensis (strain CBS 106.47)</name>
    <dbReference type="NCBI Taxonomy" id="1137211"/>
    <lineage>
        <taxon>Eukaryota</taxon>
        <taxon>Fungi</taxon>
        <taxon>Dikarya</taxon>
        <taxon>Ascomycota</taxon>
        <taxon>Pezizomycotina</taxon>
        <taxon>Eurotiomycetes</taxon>
        <taxon>Eurotiomycetidae</taxon>
        <taxon>Eurotiales</taxon>
        <taxon>Aspergillaceae</taxon>
        <taxon>Aspergillus</taxon>
        <taxon>Aspergillus subgen. Circumdati</taxon>
    </lineage>
</organism>
<dbReference type="Proteomes" id="UP000184063">
    <property type="component" value="Unassembled WGS sequence"/>
</dbReference>
<evidence type="ECO:0000256" key="1">
    <source>
        <dbReference type="SAM" id="MobiDB-lite"/>
    </source>
</evidence>
<reference evidence="3" key="1">
    <citation type="journal article" date="2017" name="Genome Biol.">
        <title>Comparative genomics reveals high biological diversity and specific adaptations in the industrially and medically important fungal genus Aspergillus.</title>
        <authorList>
            <person name="de Vries R.P."/>
            <person name="Riley R."/>
            <person name="Wiebenga A."/>
            <person name="Aguilar-Osorio G."/>
            <person name="Amillis S."/>
            <person name="Uchima C.A."/>
            <person name="Anderluh G."/>
            <person name="Asadollahi M."/>
            <person name="Askin M."/>
            <person name="Barry K."/>
            <person name="Battaglia E."/>
            <person name="Bayram O."/>
            <person name="Benocci T."/>
            <person name="Braus-Stromeyer S.A."/>
            <person name="Caldana C."/>
            <person name="Canovas D."/>
            <person name="Cerqueira G.C."/>
            <person name="Chen F."/>
            <person name="Chen W."/>
            <person name="Choi C."/>
            <person name="Clum A."/>
            <person name="Dos Santos R.A."/>
            <person name="Damasio A.R."/>
            <person name="Diallinas G."/>
            <person name="Emri T."/>
            <person name="Fekete E."/>
            <person name="Flipphi M."/>
            <person name="Freyberg S."/>
            <person name="Gallo A."/>
            <person name="Gournas C."/>
            <person name="Habgood R."/>
            <person name="Hainaut M."/>
            <person name="Harispe M.L."/>
            <person name="Henrissat B."/>
            <person name="Hilden K.S."/>
            <person name="Hope R."/>
            <person name="Hossain A."/>
            <person name="Karabika E."/>
            <person name="Karaffa L."/>
            <person name="Karanyi Z."/>
            <person name="Krasevec N."/>
            <person name="Kuo A."/>
            <person name="Kusch H."/>
            <person name="LaButti K."/>
            <person name="Lagendijk E.L."/>
            <person name="Lapidus A."/>
            <person name="Levasseur A."/>
            <person name="Lindquist E."/>
            <person name="Lipzen A."/>
            <person name="Logrieco A.F."/>
            <person name="MacCabe A."/>
            <person name="Maekelae M.R."/>
            <person name="Malavazi I."/>
            <person name="Melin P."/>
            <person name="Meyer V."/>
            <person name="Mielnichuk N."/>
            <person name="Miskei M."/>
            <person name="Molnar A.P."/>
            <person name="Mule G."/>
            <person name="Ngan C.Y."/>
            <person name="Orejas M."/>
            <person name="Orosz E."/>
            <person name="Ouedraogo J.P."/>
            <person name="Overkamp K.M."/>
            <person name="Park H.-S."/>
            <person name="Perrone G."/>
            <person name="Piumi F."/>
            <person name="Punt P.J."/>
            <person name="Ram A.F."/>
            <person name="Ramon A."/>
            <person name="Rauscher S."/>
            <person name="Record E."/>
            <person name="Riano-Pachon D.M."/>
            <person name="Robert V."/>
            <person name="Roehrig J."/>
            <person name="Ruller R."/>
            <person name="Salamov A."/>
            <person name="Salih N.S."/>
            <person name="Samson R.A."/>
            <person name="Sandor E."/>
            <person name="Sanguinetti M."/>
            <person name="Schuetze T."/>
            <person name="Sepcic K."/>
            <person name="Shelest E."/>
            <person name="Sherlock G."/>
            <person name="Sophianopoulou V."/>
            <person name="Squina F.M."/>
            <person name="Sun H."/>
            <person name="Susca A."/>
            <person name="Todd R.B."/>
            <person name="Tsang A."/>
            <person name="Unkles S.E."/>
            <person name="van de Wiele N."/>
            <person name="van Rossen-Uffink D."/>
            <person name="Oliveira J.V."/>
            <person name="Vesth T.C."/>
            <person name="Visser J."/>
            <person name="Yu J.-H."/>
            <person name="Zhou M."/>
            <person name="Andersen M.R."/>
            <person name="Archer D.B."/>
            <person name="Baker S.E."/>
            <person name="Benoit I."/>
            <person name="Brakhage A.A."/>
            <person name="Braus G.H."/>
            <person name="Fischer R."/>
            <person name="Frisvad J.C."/>
            <person name="Goldman G.H."/>
            <person name="Houbraken J."/>
            <person name="Oakley B."/>
            <person name="Pocsi I."/>
            <person name="Scazzocchio C."/>
            <person name="Seiboth B."/>
            <person name="vanKuyk P.A."/>
            <person name="Wortman J."/>
            <person name="Dyer P.S."/>
            <person name="Grigoriev I.V."/>
        </authorList>
    </citation>
    <scope>NUCLEOTIDE SEQUENCE [LARGE SCALE GENOMIC DNA]</scope>
    <source>
        <strain evidence="3">CBS 106.47</strain>
    </source>
</reference>
<protein>
    <submittedName>
        <fullName evidence="2">Uncharacterized protein</fullName>
    </submittedName>
</protein>
<dbReference type="AlphaFoldDB" id="A0A1M3TPU1"/>
<evidence type="ECO:0000313" key="3">
    <source>
        <dbReference type="Proteomes" id="UP000184063"/>
    </source>
</evidence>